<accession>A0A6M7WUS7</accession>
<dbReference type="PANTHER" id="PTHR43734:SF7">
    <property type="entry name" value="4,4'-DIAPONEUROSPORENE OXYGENASE"/>
    <property type="match status" value="1"/>
</dbReference>
<feature type="domain" description="Amine oxidase" evidence="6">
    <location>
        <begin position="17"/>
        <end position="496"/>
    </location>
</feature>
<name>A0A6M7WUS7_RHILI</name>
<dbReference type="Gene3D" id="3.50.50.60">
    <property type="entry name" value="FAD/NAD(P)-binding domain"/>
    <property type="match status" value="2"/>
</dbReference>
<proteinExistence type="inferred from homology"/>
<comment type="similarity">
    <text evidence="2 5">Belongs to the carotenoid/retinoid oxidoreductase family.</text>
</comment>
<evidence type="ECO:0000259" key="6">
    <source>
        <dbReference type="Pfam" id="PF01593"/>
    </source>
</evidence>
<evidence type="ECO:0000256" key="3">
    <source>
        <dbReference type="ARBA" id="ARBA00022746"/>
    </source>
</evidence>
<dbReference type="GO" id="GO:0016491">
    <property type="term" value="F:oxidoreductase activity"/>
    <property type="evidence" value="ECO:0007669"/>
    <property type="project" value="UniProtKB-KW"/>
</dbReference>
<organism evidence="7 8">
    <name type="scientific">Mesorhizobium loti R88b</name>
    <dbReference type="NCBI Taxonomy" id="935548"/>
    <lineage>
        <taxon>Bacteria</taxon>
        <taxon>Pseudomonadati</taxon>
        <taxon>Pseudomonadota</taxon>
        <taxon>Alphaproteobacteria</taxon>
        <taxon>Hyphomicrobiales</taxon>
        <taxon>Phyllobacteriaceae</taxon>
        <taxon>Mesorhizobium</taxon>
    </lineage>
</organism>
<sequence>MASNARSAPVVVVGAGMAGLTTALMLAEAGCRVTVVEKSARPGGKLRELGVGGQMIDSGPTVFTMRWVFEAIFASVGERLADHVRLTKADILARHSWQDGSTFDLHADVEQTADAVGRFAGADEALGYRAFCGRTAEVFASLNQSFMENPAPSPIGLALSAGVGGLAALSRIKPFTSLWNVVGDYFRDPRLRQLFGRYATYCGSSPFSAPGPLMLIAQVEQMGVWLVEGGMARLADAFEGLAIARGVEFVYGADVAKVSVRDHRATGVELASGQKLPAEAVVFNGDPAAIFSGLLGEAARSAVPAWRPADRSLSALTWSVHGQARGFPLSRHTVFFSKDYKREFEDLLGHGQLPQDPTIYVCAQDRDTTDEHAAPGTERLFLLVNAPAQADSRTLSKTEIASCEKRVTARLEQAGLTLSVSPENRVVTTPSDFNTLFPGTGGALYGRSSHGWAASFQRPGSRTRIKGLYLAGGAVHPGPGLPMAALSGRHAATAILRDLASTVSFHPMAMPGGMSTRSAATDSAH</sequence>
<evidence type="ECO:0000256" key="1">
    <source>
        <dbReference type="ARBA" id="ARBA00004829"/>
    </source>
</evidence>
<dbReference type="AlphaFoldDB" id="A0A6M7WUS7"/>
<evidence type="ECO:0000256" key="5">
    <source>
        <dbReference type="RuleBase" id="RU362075"/>
    </source>
</evidence>
<evidence type="ECO:0000313" key="8">
    <source>
        <dbReference type="Proteomes" id="UP000503017"/>
    </source>
</evidence>
<dbReference type="InterPro" id="IPR014105">
    <property type="entry name" value="Carotenoid/retinoid_OxRdtase"/>
</dbReference>
<keyword evidence="4 5" id="KW-0560">Oxidoreductase</keyword>
<gene>
    <name evidence="7" type="primary">crtI</name>
    <name evidence="7" type="ORF">EB235_30615</name>
</gene>
<protein>
    <submittedName>
        <fullName evidence="7">Phytoene desaturase</fullName>
    </submittedName>
</protein>
<dbReference type="NCBIfam" id="TIGR02734">
    <property type="entry name" value="crtI_fam"/>
    <property type="match status" value="1"/>
</dbReference>
<dbReference type="InterPro" id="IPR036188">
    <property type="entry name" value="FAD/NAD-bd_sf"/>
</dbReference>
<evidence type="ECO:0000256" key="4">
    <source>
        <dbReference type="ARBA" id="ARBA00023002"/>
    </source>
</evidence>
<dbReference type="NCBIfam" id="NF045637">
    <property type="entry name" value="carotdesatCrtDProt"/>
    <property type="match status" value="1"/>
</dbReference>
<dbReference type="InterPro" id="IPR002937">
    <property type="entry name" value="Amino_oxidase"/>
</dbReference>
<dbReference type="InterPro" id="IPR054841">
    <property type="entry name" value="carotdesatCrtD"/>
</dbReference>
<dbReference type="SUPFAM" id="SSF51905">
    <property type="entry name" value="FAD/NAD(P)-binding domain"/>
    <property type="match status" value="1"/>
</dbReference>
<dbReference type="Proteomes" id="UP000503017">
    <property type="component" value="Chromosome"/>
</dbReference>
<evidence type="ECO:0000256" key="2">
    <source>
        <dbReference type="ARBA" id="ARBA00006046"/>
    </source>
</evidence>
<dbReference type="GO" id="GO:0016117">
    <property type="term" value="P:carotenoid biosynthetic process"/>
    <property type="evidence" value="ECO:0007669"/>
    <property type="project" value="UniProtKB-KW"/>
</dbReference>
<dbReference type="Pfam" id="PF01593">
    <property type="entry name" value="Amino_oxidase"/>
    <property type="match status" value="1"/>
</dbReference>
<evidence type="ECO:0000313" key="7">
    <source>
        <dbReference type="EMBL" id="QKD05306.1"/>
    </source>
</evidence>
<dbReference type="PANTHER" id="PTHR43734">
    <property type="entry name" value="PHYTOENE DESATURASE"/>
    <property type="match status" value="1"/>
</dbReference>
<comment type="pathway">
    <text evidence="1 5">Carotenoid biosynthesis.</text>
</comment>
<reference evidence="7 8" key="1">
    <citation type="submission" date="2018-10" db="EMBL/GenBank/DDBJ databases">
        <authorList>
            <person name="Perry B.J."/>
            <person name="Sullivan J.T."/>
            <person name="Murphy R.J.T."/>
            <person name="Ramsay J.P."/>
            <person name="Ronson C.W."/>
        </authorList>
    </citation>
    <scope>NUCLEOTIDE SEQUENCE [LARGE SCALE GENOMIC DNA]</scope>
    <source>
        <strain evidence="7 8">R88b</strain>
    </source>
</reference>
<dbReference type="EMBL" id="CP033367">
    <property type="protein sequence ID" value="QKD05306.1"/>
    <property type="molecule type" value="Genomic_DNA"/>
</dbReference>
<keyword evidence="3 5" id="KW-0125">Carotenoid biosynthesis</keyword>